<keyword evidence="3" id="KW-0520">NAD</keyword>
<accession>A0A5C8UQZ9</accession>
<dbReference type="Proteomes" id="UP000321379">
    <property type="component" value="Unassembled WGS sequence"/>
</dbReference>
<name>A0A5C8UQZ9_9MICO</name>
<reference evidence="7 8" key="1">
    <citation type="submission" date="2019-08" db="EMBL/GenBank/DDBJ databases">
        <title>Bacterial whole genome sequence for Glaciihabitans sp. CHu50b-6-2.</title>
        <authorList>
            <person name="Jin L."/>
        </authorList>
    </citation>
    <scope>NUCLEOTIDE SEQUENCE [LARGE SCALE GENOMIC DNA]</scope>
    <source>
        <strain evidence="7 8">CHu50b-6-2</strain>
    </source>
</reference>
<feature type="domain" description="6-phosphogluconate dehydrogenase NADP-binding" evidence="5">
    <location>
        <begin position="4"/>
        <end position="158"/>
    </location>
</feature>
<dbReference type="AlphaFoldDB" id="A0A5C8UQZ9"/>
<dbReference type="GO" id="GO:0050661">
    <property type="term" value="F:NADP binding"/>
    <property type="evidence" value="ECO:0007669"/>
    <property type="project" value="InterPro"/>
</dbReference>
<comment type="similarity">
    <text evidence="1">Belongs to the HIBADH-related family.</text>
</comment>
<dbReference type="Pfam" id="PF03446">
    <property type="entry name" value="NAD_binding_2"/>
    <property type="match status" value="1"/>
</dbReference>
<evidence type="ECO:0000256" key="1">
    <source>
        <dbReference type="ARBA" id="ARBA00009080"/>
    </source>
</evidence>
<comment type="caution">
    <text evidence="7">The sequence shown here is derived from an EMBL/GenBank/DDBJ whole genome shotgun (WGS) entry which is preliminary data.</text>
</comment>
<sequence length="290" mass="29585">MSPIGWIGLGAMGAPMALVAAQSHDLVVFDVDQRAVARLAGNRITAAASGREAASNADVLVVMVATEAQVESVLFGTHGAVDTLAPGAVVVVMATVGPAAVQRWAENLAAVGISLVDAPVSGGVSRAEQGELLIMVSGSASSVQKVSHLLGSLARSAPVVGNRPGDGQKVKLVNQLLCGIHIAAAGEALAFAESLGMDARSCWEVVRSGAAASFMLDDRGERMLEGKFDDVRSAVDIFVKDMALVREAAADSGVHTPLAATAGQLYARAAAVGLGRKDDSVIIQLLRAAE</sequence>
<feature type="domain" description="3-hydroxyisobutyrate dehydrogenase-like NAD-binding" evidence="6">
    <location>
        <begin position="165"/>
        <end position="286"/>
    </location>
</feature>
<evidence type="ECO:0000313" key="7">
    <source>
        <dbReference type="EMBL" id="TXN30945.1"/>
    </source>
</evidence>
<evidence type="ECO:0000259" key="6">
    <source>
        <dbReference type="Pfam" id="PF14833"/>
    </source>
</evidence>
<evidence type="ECO:0000259" key="5">
    <source>
        <dbReference type="Pfam" id="PF03446"/>
    </source>
</evidence>
<proteinExistence type="inferred from homology"/>
<dbReference type="InterPro" id="IPR008927">
    <property type="entry name" value="6-PGluconate_DH-like_C_sf"/>
</dbReference>
<dbReference type="InterPro" id="IPR029154">
    <property type="entry name" value="HIBADH-like_NADP-bd"/>
</dbReference>
<dbReference type="Gene3D" id="3.40.50.720">
    <property type="entry name" value="NAD(P)-binding Rossmann-like Domain"/>
    <property type="match status" value="1"/>
</dbReference>
<protein>
    <submittedName>
        <fullName evidence="7">NAD(P)-dependent oxidoreductase</fullName>
    </submittedName>
</protein>
<evidence type="ECO:0000256" key="3">
    <source>
        <dbReference type="ARBA" id="ARBA00023027"/>
    </source>
</evidence>
<dbReference type="InterPro" id="IPR006115">
    <property type="entry name" value="6PGDH_NADP-bd"/>
</dbReference>
<dbReference type="GO" id="GO:0051287">
    <property type="term" value="F:NAD binding"/>
    <property type="evidence" value="ECO:0007669"/>
    <property type="project" value="InterPro"/>
</dbReference>
<feature type="active site" evidence="4">
    <location>
        <position position="171"/>
    </location>
</feature>
<dbReference type="PANTHER" id="PTHR43060">
    <property type="entry name" value="3-HYDROXYISOBUTYRATE DEHYDROGENASE-LIKE 1, MITOCHONDRIAL-RELATED"/>
    <property type="match status" value="1"/>
</dbReference>
<dbReference type="PIRSF" id="PIRSF000103">
    <property type="entry name" value="HIBADH"/>
    <property type="match status" value="1"/>
</dbReference>
<dbReference type="GO" id="GO:0016491">
    <property type="term" value="F:oxidoreductase activity"/>
    <property type="evidence" value="ECO:0007669"/>
    <property type="project" value="UniProtKB-KW"/>
</dbReference>
<dbReference type="RefSeq" id="WP_147782531.1">
    <property type="nucleotide sequence ID" value="NZ_VRMG01000005.1"/>
</dbReference>
<dbReference type="InterPro" id="IPR013328">
    <property type="entry name" value="6PGD_dom2"/>
</dbReference>
<dbReference type="SUPFAM" id="SSF48179">
    <property type="entry name" value="6-phosphogluconate dehydrogenase C-terminal domain-like"/>
    <property type="match status" value="1"/>
</dbReference>
<dbReference type="PANTHER" id="PTHR43060:SF15">
    <property type="entry name" value="3-HYDROXYISOBUTYRATE DEHYDROGENASE-LIKE 1, MITOCHONDRIAL-RELATED"/>
    <property type="match status" value="1"/>
</dbReference>
<dbReference type="Gene3D" id="1.10.1040.10">
    <property type="entry name" value="N-(1-d-carboxylethyl)-l-norvaline Dehydrogenase, domain 2"/>
    <property type="match status" value="1"/>
</dbReference>
<evidence type="ECO:0000256" key="4">
    <source>
        <dbReference type="PIRSR" id="PIRSR000103-1"/>
    </source>
</evidence>
<keyword evidence="8" id="KW-1185">Reference proteome</keyword>
<organism evidence="7 8">
    <name type="scientific">Lacisediminihabitans profunda</name>
    <dbReference type="NCBI Taxonomy" id="2594790"/>
    <lineage>
        <taxon>Bacteria</taxon>
        <taxon>Bacillati</taxon>
        <taxon>Actinomycetota</taxon>
        <taxon>Actinomycetes</taxon>
        <taxon>Micrococcales</taxon>
        <taxon>Microbacteriaceae</taxon>
        <taxon>Lacisediminihabitans</taxon>
    </lineage>
</organism>
<dbReference type="SUPFAM" id="SSF51735">
    <property type="entry name" value="NAD(P)-binding Rossmann-fold domains"/>
    <property type="match status" value="1"/>
</dbReference>
<dbReference type="Pfam" id="PF14833">
    <property type="entry name" value="NAD_binding_11"/>
    <property type="match status" value="1"/>
</dbReference>
<dbReference type="InterPro" id="IPR036291">
    <property type="entry name" value="NAD(P)-bd_dom_sf"/>
</dbReference>
<dbReference type="EMBL" id="VRMG01000005">
    <property type="protein sequence ID" value="TXN30945.1"/>
    <property type="molecule type" value="Genomic_DNA"/>
</dbReference>
<dbReference type="InterPro" id="IPR015815">
    <property type="entry name" value="HIBADH-related"/>
</dbReference>
<gene>
    <name evidence="7" type="ORF">FVP33_04905</name>
</gene>
<keyword evidence="2" id="KW-0560">Oxidoreductase</keyword>
<evidence type="ECO:0000256" key="2">
    <source>
        <dbReference type="ARBA" id="ARBA00023002"/>
    </source>
</evidence>
<evidence type="ECO:0000313" key="8">
    <source>
        <dbReference type="Proteomes" id="UP000321379"/>
    </source>
</evidence>